<evidence type="ECO:0000313" key="2">
    <source>
        <dbReference type="EMBL" id="SMO33973.1"/>
    </source>
</evidence>
<dbReference type="Gene3D" id="3.20.20.370">
    <property type="entry name" value="Glycoside hydrolase/deacetylase"/>
    <property type="match status" value="1"/>
</dbReference>
<accession>A0A521AGS2</accession>
<dbReference type="GO" id="GO:0016810">
    <property type="term" value="F:hydrolase activity, acting on carbon-nitrogen (but not peptide) bonds"/>
    <property type="evidence" value="ECO:0007669"/>
    <property type="project" value="InterPro"/>
</dbReference>
<dbReference type="PANTHER" id="PTHR47561:SF1">
    <property type="entry name" value="POLYSACCHARIDE DEACETYLASE FAMILY PROTEIN (AFU_ORTHOLOGUE AFUA_6G05030)"/>
    <property type="match status" value="1"/>
</dbReference>
<dbReference type="RefSeq" id="WP_142452647.1">
    <property type="nucleotide sequence ID" value="NZ_FXTP01000001.1"/>
</dbReference>
<dbReference type="OrthoDB" id="1522972at2"/>
<keyword evidence="3" id="KW-1185">Reference proteome</keyword>
<dbReference type="Pfam" id="PF01522">
    <property type="entry name" value="Polysacc_deac_1"/>
    <property type="match status" value="1"/>
</dbReference>
<dbReference type="PANTHER" id="PTHR47561">
    <property type="entry name" value="POLYSACCHARIDE DEACETYLASE FAMILY PROTEIN (AFU_ORTHOLOGUE AFUA_6G05030)"/>
    <property type="match status" value="1"/>
</dbReference>
<dbReference type="InterPro" id="IPR002509">
    <property type="entry name" value="NODB_dom"/>
</dbReference>
<proteinExistence type="predicted"/>
<protein>
    <submittedName>
        <fullName evidence="2">Peptidoglycan/xylan/chitin deacetylase, PgdA/CDA1 family</fullName>
    </submittedName>
</protein>
<gene>
    <name evidence="2" type="ORF">SAMN06265219_101116</name>
</gene>
<dbReference type="InterPro" id="IPR011330">
    <property type="entry name" value="Glyco_hydro/deAcase_b/a-brl"/>
</dbReference>
<name>A0A521AGS2_9BACT</name>
<reference evidence="2 3" key="1">
    <citation type="submission" date="2017-05" db="EMBL/GenBank/DDBJ databases">
        <authorList>
            <person name="Varghese N."/>
            <person name="Submissions S."/>
        </authorList>
    </citation>
    <scope>NUCLEOTIDE SEQUENCE [LARGE SCALE GENOMIC DNA]</scope>
    <source>
        <strain evidence="2 3">DSM 21985</strain>
    </source>
</reference>
<evidence type="ECO:0000259" key="1">
    <source>
        <dbReference type="Pfam" id="PF01522"/>
    </source>
</evidence>
<evidence type="ECO:0000313" key="3">
    <source>
        <dbReference type="Proteomes" id="UP000317557"/>
    </source>
</evidence>
<dbReference type="AlphaFoldDB" id="A0A521AGS2"/>
<dbReference type="EMBL" id="FXTP01000001">
    <property type="protein sequence ID" value="SMO33973.1"/>
    <property type="molecule type" value="Genomic_DNA"/>
</dbReference>
<organism evidence="2 3">
    <name type="scientific">Gracilimonas mengyeensis</name>
    <dbReference type="NCBI Taxonomy" id="1302730"/>
    <lineage>
        <taxon>Bacteria</taxon>
        <taxon>Pseudomonadati</taxon>
        <taxon>Balneolota</taxon>
        <taxon>Balneolia</taxon>
        <taxon>Balneolales</taxon>
        <taxon>Balneolaceae</taxon>
        <taxon>Gracilimonas</taxon>
    </lineage>
</organism>
<dbReference type="Proteomes" id="UP000317557">
    <property type="component" value="Unassembled WGS sequence"/>
</dbReference>
<sequence length="511" mass="59373">MSKQLCIGLLHLSPEWTALMDQLGLWYHEVNFSLDLSTHYSVIIINDQTNREQLAKLESYVKAGGAILEVSAFHPFTPAGEIRKSYQKTVYRNTEDTAFTHLPYLDLYNKVGLHKQSGIFEGLVHFQNKKDGQLAYFGANIAELMQDTEYKRKRFYSAEHTPPDEIVSQVSKHTLAGLFEAVLKELHFKQGLPLVQKWISPTQKPVFGFRIDSDFGDMESIEGLYEVLKRYQIKATWFLHVQAHENWLDYFHQFDNQEIALHGYRHGTSKHSSKVLQNLSHGKELLEEAGYGLTGFCAPYGIYNEALQKALENFDFSYSSEFTFAYDGLPIQITAQKQPIQIPIHPICTGSMRRRRYTPNQMSAYFLQVMARKAARFEPVFLYHHPLQPGLHTLEPVFQKVQDANFENLTFDEYARFWKKRRETHFEAHWDKGKVHIEKNNNCHMLFQVSFSHQGFSLLEGSGQAITPQKSPKFEYSKAYLPEPKQIAEMRTKDLKLMKTSLLDWKNRIRL</sequence>
<dbReference type="GO" id="GO:0005975">
    <property type="term" value="P:carbohydrate metabolic process"/>
    <property type="evidence" value="ECO:0007669"/>
    <property type="project" value="InterPro"/>
</dbReference>
<feature type="domain" description="NodB homology" evidence="1">
    <location>
        <begin position="216"/>
        <end position="317"/>
    </location>
</feature>
<dbReference type="SUPFAM" id="SSF88713">
    <property type="entry name" value="Glycoside hydrolase/deacetylase"/>
    <property type="match status" value="1"/>
</dbReference>